<accession>A0A167DKJ0</accession>
<sequence>MASSSTALSKTAINTLRGVLFTTSFSIVLLAEERRRRIKIARAAVDNARRIHAAKAKRGAATTATIEPFDLDAHLARLEGESFIAQSHTPRKPYGRERRRGIEDSSVPYTTVATSESRATKPDAPPRNIHDEPISFAHIARAMAAGQRPSDISTVKCATESRNKQRKYATVENMTNIVVRTSSQASATTQSVKVPSLSARNNAVLPSKSLEYEHLRVTPRDSNEASAEYNEAVAVLIQAVQALPQKPNTIDEQSHMFNTAVEALQGVEYHGATRRSFREILKDIVVNLLKYSVDMTADEMRAVLKASLFLKRSLVTILTRFLAWMDNYRPEDAIQVSRIIIAFFTQPEQALVWKDGQLVQELIRVQSTRCTKLAIKGYTNLKSAGLFARINMPGQEYAIRREAVIAACAAGQTRFIDDEMIVLRQLKGDDVVEADFGLQAALMARQVTLGACDTLFDSLRDLENCKNPSSMEFQGHLHHLTDLFAKAHDAEQLGQWLKYVVKTYGMALQSDWVFSVLNEYAYYHDIEGMMVWMEFCLGHGLKVDRDFVTEWKKTCRGHLRFSKDYLQMLWERLAKVMLLPQLEGDAYQVRQRQGDLSTHLAELSKKKLWGKACLVFEAALSKSREICDLSLQLALEAQLRASQGNAEPALRLLERVRGYGRDTIIAEHRFLGKEIDRRPSGDIKTLLLQAVECGCIVPADIYTRAVKKVVEKDLYAAHEILQLGVRQLGHGKLAYNGHCFAKLLFIHIATHRYDAAQQLVAEFISNRPFWHGTKLCKESIKFGIRELTKRVATRREAGESSADDSMLSCELRLTEALQQALDANVESRHVVGYQATIADMIVQLVEEAANRDEAVAAREWQKKKRADKAARIFTFSPQTEPTLQKGSIAHICVDA</sequence>
<keyword evidence="3" id="KW-1185">Reference proteome</keyword>
<reference evidence="2 3" key="1">
    <citation type="journal article" date="2016" name="Genome Biol. Evol.">
        <title>Divergent and convergent evolution of fungal pathogenicity.</title>
        <authorList>
            <person name="Shang Y."/>
            <person name="Xiao G."/>
            <person name="Zheng P."/>
            <person name="Cen K."/>
            <person name="Zhan S."/>
            <person name="Wang C."/>
        </authorList>
    </citation>
    <scope>NUCLEOTIDE SEQUENCE [LARGE SCALE GENOMIC DNA]</scope>
    <source>
        <strain evidence="2 3">RCEF 3172</strain>
    </source>
</reference>
<dbReference type="AlphaFoldDB" id="A0A167DKJ0"/>
<gene>
    <name evidence="2" type="ORF">BBO_05179</name>
</gene>
<protein>
    <submittedName>
        <fullName evidence="2">Uncharacterized protein</fullName>
    </submittedName>
</protein>
<evidence type="ECO:0000256" key="1">
    <source>
        <dbReference type="SAM" id="MobiDB-lite"/>
    </source>
</evidence>
<dbReference type="OrthoDB" id="185373at2759"/>
<feature type="region of interest" description="Disordered" evidence="1">
    <location>
        <begin position="108"/>
        <end position="129"/>
    </location>
</feature>
<name>A0A167DKJ0_9HYPO</name>
<feature type="compositionally biased region" description="Polar residues" evidence="1">
    <location>
        <begin position="108"/>
        <end position="117"/>
    </location>
</feature>
<dbReference type="EMBL" id="AZHA01000014">
    <property type="protein sequence ID" value="OAA42516.1"/>
    <property type="molecule type" value="Genomic_DNA"/>
</dbReference>
<dbReference type="Proteomes" id="UP000076863">
    <property type="component" value="Unassembled WGS sequence"/>
</dbReference>
<evidence type="ECO:0000313" key="2">
    <source>
        <dbReference type="EMBL" id="OAA42516.1"/>
    </source>
</evidence>
<organism evidence="2 3">
    <name type="scientific">Beauveria brongniartii RCEF 3172</name>
    <dbReference type="NCBI Taxonomy" id="1081107"/>
    <lineage>
        <taxon>Eukaryota</taxon>
        <taxon>Fungi</taxon>
        <taxon>Dikarya</taxon>
        <taxon>Ascomycota</taxon>
        <taxon>Pezizomycotina</taxon>
        <taxon>Sordariomycetes</taxon>
        <taxon>Hypocreomycetidae</taxon>
        <taxon>Hypocreales</taxon>
        <taxon>Cordycipitaceae</taxon>
        <taxon>Beauveria</taxon>
        <taxon>Beauveria brongniartii</taxon>
    </lineage>
</organism>
<proteinExistence type="predicted"/>
<evidence type="ECO:0000313" key="3">
    <source>
        <dbReference type="Proteomes" id="UP000076863"/>
    </source>
</evidence>
<comment type="caution">
    <text evidence="2">The sequence shown here is derived from an EMBL/GenBank/DDBJ whole genome shotgun (WGS) entry which is preliminary data.</text>
</comment>